<protein>
    <submittedName>
        <fullName evidence="1">Prophage protein</fullName>
    </submittedName>
</protein>
<accession>A0AAW3FMG0</accession>
<organism evidence="1 2">
    <name type="scientific">Lactiplantibacillus plantarum CMPG5300</name>
    <dbReference type="NCBI Taxonomy" id="1304889"/>
    <lineage>
        <taxon>Bacteria</taxon>
        <taxon>Bacillati</taxon>
        <taxon>Bacillota</taxon>
        <taxon>Bacilli</taxon>
        <taxon>Lactobacillales</taxon>
        <taxon>Lactobacillaceae</taxon>
        <taxon>Lactiplantibacillus</taxon>
    </lineage>
</organism>
<gene>
    <name evidence="1" type="ORF">CMPG5300_1983</name>
</gene>
<sequence length="96" mass="10969">MSIKLFTNELSAVYDAPLREMLISNFVITQDTFNDILDNQATIEHRQSDIKETQTTIESKIRVQDENMHELVNILSNYDVPIAIVDGKVVETEEGE</sequence>
<dbReference type="RefSeq" id="WP_047673686.1">
    <property type="nucleotide sequence ID" value="NZ_CM002918.1"/>
</dbReference>
<dbReference type="AlphaFoldDB" id="A0AAW3FMG0"/>
<evidence type="ECO:0000313" key="2">
    <source>
        <dbReference type="Proteomes" id="UP000029801"/>
    </source>
</evidence>
<dbReference type="EMBL" id="AXZV01000012">
    <property type="protein sequence ID" value="KGH42486.1"/>
    <property type="molecule type" value="Genomic_DNA"/>
</dbReference>
<comment type="caution">
    <text evidence="1">The sequence shown here is derived from an EMBL/GenBank/DDBJ whole genome shotgun (WGS) entry which is preliminary data.</text>
</comment>
<proteinExistence type="predicted"/>
<name>A0AAW3FMG0_LACPN</name>
<dbReference type="Proteomes" id="UP000029801">
    <property type="component" value="Chromosome"/>
</dbReference>
<evidence type="ECO:0000313" key="1">
    <source>
        <dbReference type="EMBL" id="KGH42486.1"/>
    </source>
</evidence>
<reference evidence="1 2" key="1">
    <citation type="journal article" date="2014" name="Genome Announc.">
        <title>Draft Genome Sequence of Lactobacillus plantarum CMPG5300, a Human Vaginal Isolate.</title>
        <authorList>
            <person name="Malik S."/>
            <person name="Siezen R.J."/>
            <person name="Renckens B."/>
            <person name="Vaneechoutte M."/>
            <person name="Vanderleyden J."/>
            <person name="Lebeer S."/>
        </authorList>
    </citation>
    <scope>NUCLEOTIDE SEQUENCE [LARGE SCALE GENOMIC DNA]</scope>
    <source>
        <strain evidence="1 2">CMPG5300</strain>
    </source>
</reference>